<dbReference type="OMA" id="IMEIEIM"/>
<name>A0A3B0KRI3_DROGU</name>
<keyword evidence="3" id="KW-1185">Reference proteome</keyword>
<dbReference type="AlphaFoldDB" id="A0A3B0KRI3"/>
<sequence>MCLCSVFDIPHRSATRDEFGTQRVYKKTSPNCVLTLYLPTREMTLTGDKAAVLRGILYVDPKAIQGYRVYAQLTLTFRYGREDEEVMGLRFCNEAIMSLHQIWPRLQEPAPDSLSPLQVIIVIETMLLSAHTASSSSHSYCPLHSPPVHQASGDGQKPLQVLAQL</sequence>
<protein>
    <submittedName>
        <fullName evidence="2">Blast:Arrestin, lateral eye</fullName>
    </submittedName>
</protein>
<dbReference type="SUPFAM" id="SSF81296">
    <property type="entry name" value="E set domains"/>
    <property type="match status" value="1"/>
</dbReference>
<evidence type="ECO:0000313" key="2">
    <source>
        <dbReference type="EMBL" id="SPP89259.1"/>
    </source>
</evidence>
<gene>
    <name evidence="2" type="ORF">DGUA_6G020035</name>
</gene>
<evidence type="ECO:0000256" key="1">
    <source>
        <dbReference type="ARBA" id="ARBA00005298"/>
    </source>
</evidence>
<organism evidence="2 3">
    <name type="scientific">Drosophila guanche</name>
    <name type="common">Fruit fly</name>
    <dbReference type="NCBI Taxonomy" id="7266"/>
    <lineage>
        <taxon>Eukaryota</taxon>
        <taxon>Metazoa</taxon>
        <taxon>Ecdysozoa</taxon>
        <taxon>Arthropoda</taxon>
        <taxon>Hexapoda</taxon>
        <taxon>Insecta</taxon>
        <taxon>Pterygota</taxon>
        <taxon>Neoptera</taxon>
        <taxon>Endopterygota</taxon>
        <taxon>Diptera</taxon>
        <taxon>Brachycera</taxon>
        <taxon>Muscomorpha</taxon>
        <taxon>Ephydroidea</taxon>
        <taxon>Drosophilidae</taxon>
        <taxon>Drosophila</taxon>
        <taxon>Sophophora</taxon>
    </lineage>
</organism>
<dbReference type="InterPro" id="IPR014756">
    <property type="entry name" value="Ig_E-set"/>
</dbReference>
<comment type="similarity">
    <text evidence="1">Belongs to the arrestin family.</text>
</comment>
<dbReference type="EMBL" id="OUUW01000019">
    <property type="protein sequence ID" value="SPP89259.1"/>
    <property type="molecule type" value="Genomic_DNA"/>
</dbReference>
<dbReference type="GO" id="GO:0002031">
    <property type="term" value="P:G protein-coupled receptor internalization"/>
    <property type="evidence" value="ECO:0007669"/>
    <property type="project" value="TreeGrafter"/>
</dbReference>
<dbReference type="PANTHER" id="PTHR11792:SF18">
    <property type="entry name" value="FI20035P1"/>
    <property type="match status" value="1"/>
</dbReference>
<dbReference type="PANTHER" id="PTHR11792">
    <property type="entry name" value="ARRESTIN"/>
    <property type="match status" value="1"/>
</dbReference>
<dbReference type="GO" id="GO:0001664">
    <property type="term" value="F:G protein-coupled receptor binding"/>
    <property type="evidence" value="ECO:0007669"/>
    <property type="project" value="TreeGrafter"/>
</dbReference>
<reference evidence="3" key="1">
    <citation type="submission" date="2018-01" db="EMBL/GenBank/DDBJ databases">
        <authorList>
            <person name="Alioto T."/>
            <person name="Alioto T."/>
        </authorList>
    </citation>
    <scope>NUCLEOTIDE SEQUENCE [LARGE SCALE GENOMIC DNA]</scope>
</reference>
<dbReference type="STRING" id="7266.A0A3B0KRI3"/>
<dbReference type="GO" id="GO:0007165">
    <property type="term" value="P:signal transduction"/>
    <property type="evidence" value="ECO:0007669"/>
    <property type="project" value="InterPro"/>
</dbReference>
<dbReference type="InterPro" id="IPR014753">
    <property type="entry name" value="Arrestin_N"/>
</dbReference>
<dbReference type="InterPro" id="IPR000698">
    <property type="entry name" value="Arrestin"/>
</dbReference>
<evidence type="ECO:0000313" key="3">
    <source>
        <dbReference type="Proteomes" id="UP000268350"/>
    </source>
</evidence>
<proteinExistence type="inferred from homology"/>
<dbReference type="OrthoDB" id="6500995at2759"/>
<dbReference type="PRINTS" id="PR00309">
    <property type="entry name" value="ARRESTIN"/>
</dbReference>
<dbReference type="Gene3D" id="2.60.40.840">
    <property type="match status" value="1"/>
</dbReference>
<dbReference type="Proteomes" id="UP000268350">
    <property type="component" value="Unassembled WGS sequence"/>
</dbReference>
<dbReference type="GO" id="GO:0005737">
    <property type="term" value="C:cytoplasm"/>
    <property type="evidence" value="ECO:0007669"/>
    <property type="project" value="TreeGrafter"/>
</dbReference>
<accession>A0A3B0KRI3</accession>